<dbReference type="Pfam" id="PF13671">
    <property type="entry name" value="AAA_33"/>
    <property type="match status" value="1"/>
</dbReference>
<organism evidence="1 2">
    <name type="scientific">Georgenia wutianyii</name>
    <dbReference type="NCBI Taxonomy" id="2585135"/>
    <lineage>
        <taxon>Bacteria</taxon>
        <taxon>Bacillati</taxon>
        <taxon>Actinomycetota</taxon>
        <taxon>Actinomycetes</taxon>
        <taxon>Micrococcales</taxon>
        <taxon>Bogoriellaceae</taxon>
        <taxon>Georgenia</taxon>
    </lineage>
</organism>
<sequence length="186" mass="19782">MQADVVLLSGPPGAGKTTTARRLAATYAKAVHLHTDDFWHVIVSGGIAPYLPGSDPQNRTVMAAVGRAARTYAEGGFTTVVDGIIGPWMLPHVLDPASSAPRVHYVVLRPSRAEALRRAQARSAPDALVETGPVTAMWDQLADLGPLERHVLDTTSQRPEETLAVVRAAVDGRRFVLSAHPGDARG</sequence>
<dbReference type="InterPro" id="IPR027417">
    <property type="entry name" value="P-loop_NTPase"/>
</dbReference>
<reference evidence="1 2" key="1">
    <citation type="submission" date="2019-05" db="EMBL/GenBank/DDBJ databases">
        <title>Georgenia *** sp. nov., and Georgenia *** sp. nov., isolated from the intestinal contents of plateau pika (Ochotona curzoniae) in the Qinghai-Tibet plateau of China.</title>
        <authorList>
            <person name="Tian Z."/>
        </authorList>
    </citation>
    <scope>NUCLEOTIDE SEQUENCE [LARGE SCALE GENOMIC DNA]</scope>
    <source>
        <strain evidence="1 2">Z294</strain>
    </source>
</reference>
<keyword evidence="2" id="KW-1185">Reference proteome</keyword>
<proteinExistence type="predicted"/>
<dbReference type="SUPFAM" id="SSF52540">
    <property type="entry name" value="P-loop containing nucleoside triphosphate hydrolases"/>
    <property type="match status" value="1"/>
</dbReference>
<dbReference type="EMBL" id="CP040899">
    <property type="protein sequence ID" value="QDB79282.1"/>
    <property type="molecule type" value="Genomic_DNA"/>
</dbReference>
<gene>
    <name evidence="1" type="ORF">FE251_07810</name>
</gene>
<dbReference type="RefSeq" id="WP_139948416.1">
    <property type="nucleotide sequence ID" value="NZ_CP040899.1"/>
</dbReference>
<name>A0ABX5VLC8_9MICO</name>
<accession>A0ABX5VLC8</accession>
<protein>
    <submittedName>
        <fullName evidence="1">AAA family ATPase</fullName>
    </submittedName>
</protein>
<evidence type="ECO:0000313" key="2">
    <source>
        <dbReference type="Proteomes" id="UP000313948"/>
    </source>
</evidence>
<dbReference type="Proteomes" id="UP000313948">
    <property type="component" value="Chromosome"/>
</dbReference>
<evidence type="ECO:0000313" key="1">
    <source>
        <dbReference type="EMBL" id="QDB79282.1"/>
    </source>
</evidence>
<dbReference type="Gene3D" id="3.40.50.300">
    <property type="entry name" value="P-loop containing nucleotide triphosphate hydrolases"/>
    <property type="match status" value="1"/>
</dbReference>